<dbReference type="EMBL" id="PKPP01001232">
    <property type="protein sequence ID" value="PWA84407.1"/>
    <property type="molecule type" value="Genomic_DNA"/>
</dbReference>
<organism evidence="6 7">
    <name type="scientific">Artemisia annua</name>
    <name type="common">Sweet wormwood</name>
    <dbReference type="NCBI Taxonomy" id="35608"/>
    <lineage>
        <taxon>Eukaryota</taxon>
        <taxon>Viridiplantae</taxon>
        <taxon>Streptophyta</taxon>
        <taxon>Embryophyta</taxon>
        <taxon>Tracheophyta</taxon>
        <taxon>Spermatophyta</taxon>
        <taxon>Magnoliopsida</taxon>
        <taxon>eudicotyledons</taxon>
        <taxon>Gunneridae</taxon>
        <taxon>Pentapetalae</taxon>
        <taxon>asterids</taxon>
        <taxon>campanulids</taxon>
        <taxon>Asterales</taxon>
        <taxon>Asteraceae</taxon>
        <taxon>Asteroideae</taxon>
        <taxon>Anthemideae</taxon>
        <taxon>Artemisiinae</taxon>
        <taxon>Artemisia</taxon>
    </lineage>
</organism>
<feature type="region of interest" description="Disordered" evidence="4">
    <location>
        <begin position="1"/>
        <end position="25"/>
    </location>
</feature>
<proteinExistence type="predicted"/>
<keyword evidence="3" id="KW-0862">Zinc</keyword>
<dbReference type="PANTHER" id="PTHR46951">
    <property type="entry name" value="BED-TYPE DOMAIN-CONTAINING PROTEIN"/>
    <property type="match status" value="1"/>
</dbReference>
<keyword evidence="2" id="KW-0863">Zinc-finger</keyword>
<feature type="compositionally biased region" description="Acidic residues" evidence="4">
    <location>
        <begin position="182"/>
        <end position="214"/>
    </location>
</feature>
<evidence type="ECO:0000256" key="2">
    <source>
        <dbReference type="ARBA" id="ARBA00022771"/>
    </source>
</evidence>
<evidence type="ECO:0000259" key="5">
    <source>
        <dbReference type="Pfam" id="PF02892"/>
    </source>
</evidence>
<dbReference type="GO" id="GO:0008270">
    <property type="term" value="F:zinc ion binding"/>
    <property type="evidence" value="ECO:0007669"/>
    <property type="project" value="UniProtKB-KW"/>
</dbReference>
<dbReference type="AlphaFoldDB" id="A0A2U1PFH6"/>
<keyword evidence="1" id="KW-0479">Metal-binding</keyword>
<name>A0A2U1PFH6_ARTAN</name>
<feature type="domain" description="BED-type" evidence="5">
    <location>
        <begin position="24"/>
        <end position="53"/>
    </location>
</feature>
<protein>
    <recommendedName>
        <fullName evidence="5">BED-type domain-containing protein</fullName>
    </recommendedName>
</protein>
<feature type="region of interest" description="Disordered" evidence="4">
    <location>
        <begin position="153"/>
        <end position="214"/>
    </location>
</feature>
<comment type="caution">
    <text evidence="6">The sequence shown here is derived from an EMBL/GenBank/DDBJ whole genome shotgun (WGS) entry which is preliminary data.</text>
</comment>
<keyword evidence="7" id="KW-1185">Reference proteome</keyword>
<gene>
    <name evidence="6" type="ORF">CTI12_AA036400</name>
</gene>
<dbReference type="InterPro" id="IPR003656">
    <property type="entry name" value="Znf_BED"/>
</dbReference>
<evidence type="ECO:0000256" key="4">
    <source>
        <dbReference type="SAM" id="MobiDB-lite"/>
    </source>
</evidence>
<dbReference type="Pfam" id="PF02892">
    <property type="entry name" value="zf-BED"/>
    <property type="match status" value="1"/>
</dbReference>
<evidence type="ECO:0000256" key="3">
    <source>
        <dbReference type="ARBA" id="ARBA00022833"/>
    </source>
</evidence>
<dbReference type="STRING" id="35608.A0A2U1PFH6"/>
<sequence length="214" mass="23945">MESNPSISSTRNNNKDPGRNYGIQDPKIKNNFTCKFCSKVTKGGVSRLKQHLVGGFSAVTVCPDCPEHVRDELRSYMDAKDRMKVTMQMSTDQLHDDGDDLEELAPNTDFEDSVNRELVAYETAIGHFGRAVAIRQRKQMAPEPTRFTRSTIHCDVGSSKNNKGKGPAQTHVSSRPSKPLVLEDEDDMEEDIGVSNNEVDEPVLEFDDDDFGDY</sequence>
<dbReference type="OrthoDB" id="1739700at2759"/>
<dbReference type="PANTHER" id="PTHR46951:SF2">
    <property type="entry name" value="BED-TYPE DOMAIN-CONTAINING PROTEIN"/>
    <property type="match status" value="1"/>
</dbReference>
<evidence type="ECO:0000313" key="7">
    <source>
        <dbReference type="Proteomes" id="UP000245207"/>
    </source>
</evidence>
<feature type="compositionally biased region" description="Polar residues" evidence="4">
    <location>
        <begin position="1"/>
        <end position="12"/>
    </location>
</feature>
<reference evidence="6 7" key="1">
    <citation type="journal article" date="2018" name="Mol. Plant">
        <title>The genome of Artemisia annua provides insight into the evolution of Asteraceae family and artemisinin biosynthesis.</title>
        <authorList>
            <person name="Shen Q."/>
            <person name="Zhang L."/>
            <person name="Liao Z."/>
            <person name="Wang S."/>
            <person name="Yan T."/>
            <person name="Shi P."/>
            <person name="Liu M."/>
            <person name="Fu X."/>
            <person name="Pan Q."/>
            <person name="Wang Y."/>
            <person name="Lv Z."/>
            <person name="Lu X."/>
            <person name="Zhang F."/>
            <person name="Jiang W."/>
            <person name="Ma Y."/>
            <person name="Chen M."/>
            <person name="Hao X."/>
            <person name="Li L."/>
            <person name="Tang Y."/>
            <person name="Lv G."/>
            <person name="Zhou Y."/>
            <person name="Sun X."/>
            <person name="Brodelius P.E."/>
            <person name="Rose J.K.C."/>
            <person name="Tang K."/>
        </authorList>
    </citation>
    <scope>NUCLEOTIDE SEQUENCE [LARGE SCALE GENOMIC DNA]</scope>
    <source>
        <strain evidence="7">cv. Huhao1</strain>
        <tissue evidence="6">Leaf</tissue>
    </source>
</reference>
<accession>A0A2U1PFH6</accession>
<evidence type="ECO:0000256" key="1">
    <source>
        <dbReference type="ARBA" id="ARBA00022723"/>
    </source>
</evidence>
<dbReference type="GO" id="GO:0003677">
    <property type="term" value="F:DNA binding"/>
    <property type="evidence" value="ECO:0007669"/>
    <property type="project" value="InterPro"/>
</dbReference>
<dbReference type="Proteomes" id="UP000245207">
    <property type="component" value="Unassembled WGS sequence"/>
</dbReference>
<evidence type="ECO:0000313" key="6">
    <source>
        <dbReference type="EMBL" id="PWA84407.1"/>
    </source>
</evidence>